<evidence type="ECO:0000256" key="2">
    <source>
        <dbReference type="SAM" id="MobiDB-lite"/>
    </source>
</evidence>
<proteinExistence type="predicted"/>
<name>A0A1Q9E2X7_SYMMI</name>
<feature type="region of interest" description="Disordered" evidence="2">
    <location>
        <begin position="352"/>
        <end position="488"/>
    </location>
</feature>
<comment type="caution">
    <text evidence="3">The sequence shown here is derived from an EMBL/GenBank/DDBJ whole genome shotgun (WGS) entry which is preliminary data.</text>
</comment>
<evidence type="ECO:0000256" key="1">
    <source>
        <dbReference type="SAM" id="Coils"/>
    </source>
</evidence>
<keyword evidence="4" id="KW-1185">Reference proteome</keyword>
<feature type="compositionally biased region" description="Acidic residues" evidence="2">
    <location>
        <begin position="429"/>
        <end position="444"/>
    </location>
</feature>
<reference evidence="3 4" key="1">
    <citation type="submission" date="2016-02" db="EMBL/GenBank/DDBJ databases">
        <title>Genome analysis of coral dinoflagellate symbionts highlights evolutionary adaptations to a symbiotic lifestyle.</title>
        <authorList>
            <person name="Aranda M."/>
            <person name="Li Y."/>
            <person name="Liew Y.J."/>
            <person name="Baumgarten S."/>
            <person name="Simakov O."/>
            <person name="Wilson M."/>
            <person name="Piel J."/>
            <person name="Ashoor H."/>
            <person name="Bougouffa S."/>
            <person name="Bajic V.B."/>
            <person name="Ryu T."/>
            <person name="Ravasi T."/>
            <person name="Bayer T."/>
            <person name="Micklem G."/>
            <person name="Kim H."/>
            <person name="Bhak J."/>
            <person name="Lajeunesse T.C."/>
            <person name="Voolstra C.R."/>
        </authorList>
    </citation>
    <scope>NUCLEOTIDE SEQUENCE [LARGE SCALE GENOMIC DNA]</scope>
    <source>
        <strain evidence="3 4">CCMP2467</strain>
    </source>
</reference>
<feature type="coiled-coil region" evidence="1">
    <location>
        <begin position="116"/>
        <end position="150"/>
    </location>
</feature>
<protein>
    <submittedName>
        <fullName evidence="3">Uncharacterized protein</fullName>
    </submittedName>
</protein>
<sequence length="1386" mass="156216">MIRVEPRDDFGRTGSIHFSENLVQPLQADFLQWQTHARKLIRAYAGASARFILKVAFVAWASRWQRFPEAECVVDTDTGAGSIARQDDDAEVMSPEIHEKVQPTKLADPQHHEDSHEQCYQELLDAQQRAERAERQVLELEAQLRQLSESGPVLQVSLLTSMCSPVIWSTYATPVGPWYHKPHAAVGEMCYKHMISTGTVSSPLSVATLRKKGDAAPARALDREADEGKNRTSRPTPRPLSEYVRFETREGNALLYDPGPLDKWIGKSYRWDSRRQRHVETNTGDVLSAEDSEDYQRYVQRHNQRRQTGNQADELVKLVATHNPAVEEELRIYIAKFPGEIRRLLAEGKQVYKPPVDKQRHGGTSSQTAELRHRKDDSKKNAKKENKKQKKGEKAKKHKKHKKDKKYRKAKKSRHDAPNAGETTTEQQQQDDAEAEPIQEEVDWGSESNDTETQPAVNAEAVVGKDGSDDSPSVMPLDANWPWGEQGRPSDKVRVRVRGKGVDIPRTLQRGKLVDIVGRLNPRVEEELRIYVGRRRKAGRLARPPVQPQTGETDRIRPLTSMGFIIAKRGRHDWIKAAEVLAIRTLRPNGNAGQCISSQRSRKKRKRPPPRFRRKGDASIWTSGQCPQRLVKTWSWRQARPQGAAAPWWTAIVFVQAYQRVQRHFFAKSGKIGPLNIYAPRMGGLLALWACMKDSVLSTGMLLKRSCPAKAVFRLADLVQMVQGYVRRTRGMAHVDRLLHRFRLPGRATNVFKAPDLEILARAKKAVLSAARSAAKIHGPCLVPWIMRRSKFVLSGEPKLCDRRNAVPLSKGIAISDVWDRGCFAIEGAMRGTEVRRLPGNWSVLDRDVRAASETRMEKDLALWCKAMLMSRHASQACKRSFERSTCRHRPPPCPAEERAYIDDMLGNANEVILQDDKDRKRSWTMPAACLSAILLSLVLLDSSRWEVTSLTKEQLSTMVYGVSLFALPAFLRRGPPGFHCYAPYCYPFVKKKCFSIDGGRTCKKKAHSCLRKVISFIHAPWRRAWRLAGRAIQVMITCTGQGFAVWRLKDVIPRLRADFQKLRPASIPGVCECCKGPMPPTSLLVADAAQMYEQINTDLVMAAFDAKAQRLKDLYGESSLTVRRARPVAGWPGGNPLTRSGKFAVFSLLRLRRILWASCALGFTCLGDIVVRAKGLLIGGLLSMIAACCLLSHEEDKFLRREGPGGMLLPDGWDPPQALLSMRYVDDLLMISRALCFGCMRHLVNAIYSVSFDFNDPSAEQVWTDIVVKVDSASGHLSWSAKNPNREWVQGVAAKQKEKYPPYLARLQLKFGLLRGMLLGRAARLQELQLTTACQERALVEELQELVLEGYPPSLLRALVHSLPLNNPAFIKVREATRALDRSSK</sequence>
<keyword evidence="1" id="KW-0175">Coiled coil</keyword>
<evidence type="ECO:0000313" key="3">
    <source>
        <dbReference type="EMBL" id="OLQ01761.1"/>
    </source>
</evidence>
<feature type="region of interest" description="Disordered" evidence="2">
    <location>
        <begin position="592"/>
        <end position="618"/>
    </location>
</feature>
<feature type="compositionally biased region" description="Polar residues" evidence="2">
    <location>
        <begin position="446"/>
        <end position="456"/>
    </location>
</feature>
<feature type="compositionally biased region" description="Basic residues" evidence="2">
    <location>
        <begin position="600"/>
        <end position="614"/>
    </location>
</feature>
<accession>A0A1Q9E2X7</accession>
<evidence type="ECO:0000313" key="4">
    <source>
        <dbReference type="Proteomes" id="UP000186817"/>
    </source>
</evidence>
<organism evidence="3 4">
    <name type="scientific">Symbiodinium microadriaticum</name>
    <name type="common">Dinoflagellate</name>
    <name type="synonym">Zooxanthella microadriatica</name>
    <dbReference type="NCBI Taxonomy" id="2951"/>
    <lineage>
        <taxon>Eukaryota</taxon>
        <taxon>Sar</taxon>
        <taxon>Alveolata</taxon>
        <taxon>Dinophyceae</taxon>
        <taxon>Suessiales</taxon>
        <taxon>Symbiodiniaceae</taxon>
        <taxon>Symbiodinium</taxon>
    </lineage>
</organism>
<feature type="region of interest" description="Disordered" evidence="2">
    <location>
        <begin position="211"/>
        <end position="239"/>
    </location>
</feature>
<dbReference type="Proteomes" id="UP000186817">
    <property type="component" value="Unassembled WGS sequence"/>
</dbReference>
<dbReference type="EMBL" id="LSRX01000282">
    <property type="protein sequence ID" value="OLQ01761.1"/>
    <property type="molecule type" value="Genomic_DNA"/>
</dbReference>
<feature type="compositionally biased region" description="Basic and acidic residues" evidence="2">
    <location>
        <begin position="220"/>
        <end position="230"/>
    </location>
</feature>
<gene>
    <name evidence="3" type="ORF">AK812_SmicGene15451</name>
</gene>
<feature type="compositionally biased region" description="Basic residues" evidence="2">
    <location>
        <begin position="385"/>
        <end position="414"/>
    </location>
</feature>
<feature type="compositionally biased region" description="Basic and acidic residues" evidence="2">
    <location>
        <begin position="370"/>
        <end position="384"/>
    </location>
</feature>